<feature type="binding site" evidence="7">
    <location>
        <position position="90"/>
    </location>
    <ligand>
        <name>substrate</name>
    </ligand>
</feature>
<dbReference type="Gene3D" id="3.20.20.210">
    <property type="match status" value="1"/>
</dbReference>
<dbReference type="GO" id="GO:0004853">
    <property type="term" value="F:uroporphyrinogen decarboxylase activity"/>
    <property type="evidence" value="ECO:0007669"/>
    <property type="project" value="UniProtKB-EC"/>
</dbReference>
<evidence type="ECO:0000256" key="6">
    <source>
        <dbReference type="ARBA" id="ARBA00023244"/>
    </source>
</evidence>
<dbReference type="Pfam" id="PF01208">
    <property type="entry name" value="URO-D"/>
    <property type="match status" value="1"/>
</dbReference>
<evidence type="ECO:0000313" key="13">
    <source>
        <dbReference type="Proteomes" id="UP000887023"/>
    </source>
</evidence>
<name>A0ABX8SHR9_9ACTN</name>
<dbReference type="EC" id="4.1.1.37" evidence="3 7"/>
<evidence type="ECO:0000256" key="9">
    <source>
        <dbReference type="RuleBase" id="RU004169"/>
    </source>
</evidence>
<dbReference type="PROSITE" id="PS00906">
    <property type="entry name" value="UROD_1"/>
    <property type="match status" value="1"/>
</dbReference>
<evidence type="ECO:0000256" key="5">
    <source>
        <dbReference type="ARBA" id="ARBA00023239"/>
    </source>
</evidence>
<dbReference type="EMBL" id="CP079105">
    <property type="protein sequence ID" value="QXQ15226.1"/>
    <property type="molecule type" value="Genomic_DNA"/>
</dbReference>
<proteinExistence type="inferred from homology"/>
<keyword evidence="13" id="KW-1185">Reference proteome</keyword>
<dbReference type="InterPro" id="IPR000257">
    <property type="entry name" value="Uroporphyrinogen_deCOase"/>
</dbReference>
<dbReference type="InterPro" id="IPR038071">
    <property type="entry name" value="UROD/MetE-like_sf"/>
</dbReference>
<dbReference type="InterPro" id="IPR006361">
    <property type="entry name" value="Uroporphyrinogen_deCO2ase_HemE"/>
</dbReference>
<evidence type="ECO:0000256" key="3">
    <source>
        <dbReference type="ARBA" id="ARBA00012288"/>
    </source>
</evidence>
<keyword evidence="6 7" id="KW-0627">Porphyrin biosynthesis</keyword>
<gene>
    <name evidence="7 12" type="primary">hemE</name>
    <name evidence="12" type="ORF">KV203_07845</name>
</gene>
<dbReference type="RefSeq" id="WP_066471625.1">
    <property type="nucleotide sequence ID" value="NZ_CBCRUZ010000001.1"/>
</dbReference>
<evidence type="ECO:0000313" key="12">
    <source>
        <dbReference type="EMBL" id="QXQ15226.1"/>
    </source>
</evidence>
<evidence type="ECO:0000259" key="11">
    <source>
        <dbReference type="PROSITE" id="PS00907"/>
    </source>
</evidence>
<reference evidence="12" key="1">
    <citation type="submission" date="2021-07" db="EMBL/GenBank/DDBJ databases">
        <title>Candidatus Kaistella beijingensis sp. nov. isolated from a municipal wastewater treatment plant is involved in sludge foaming.</title>
        <authorList>
            <person name="Song Y."/>
            <person name="Liu S.-J."/>
        </authorList>
    </citation>
    <scope>NUCLEOTIDE SEQUENCE</scope>
    <source>
        <strain evidence="12">DSM 43998</strain>
    </source>
</reference>
<dbReference type="SUPFAM" id="SSF51726">
    <property type="entry name" value="UROD/MetE-like"/>
    <property type="match status" value="1"/>
</dbReference>
<comment type="pathway">
    <text evidence="1 7 8">Porphyrin-containing compound metabolism; protoporphyrin-IX biosynthesis; coproporphyrinogen-III from 5-aminolevulinate: step 4/4.</text>
</comment>
<sequence length="360" mass="37912">MDSVARPGATESPSRRALPEAPFLVAATGGRPSRRPVWFMRQAGRSLPEYRRVRAGTGMLAACFDPELVCEITLQPVRRHRVDAAILFSDIVVPLRAAGIELDIVAGVGPVISQPVRSAAQVRAIPRLAAEQVDPVATAVGLLTAELGAIPLIGFAGAPFTLASYLVEGGPSRNHERTKALMYADPTTWHALLDTLADSTVTFLQAQLAAGVDAVQLFDSWAGALSLADYREFVYPHTRRVFAEIAAAGVPRIHFGVGTGELLGVLGEVGADVVGVDWRVPLSVAARRVGPGKALQGNLDPAVLFAGWDPVARQVRRVIDEGDAAIAAGASGHIVNLGHGVLPDTDPGVLTAVVELVHEL</sequence>
<comment type="subunit">
    <text evidence="7">Homodimer.</text>
</comment>
<organism evidence="12 13">
    <name type="scientific">Skermania pinensis</name>
    <dbReference type="NCBI Taxonomy" id="39122"/>
    <lineage>
        <taxon>Bacteria</taxon>
        <taxon>Bacillati</taxon>
        <taxon>Actinomycetota</taxon>
        <taxon>Actinomycetes</taxon>
        <taxon>Mycobacteriales</taxon>
        <taxon>Gordoniaceae</taxon>
        <taxon>Skermania</taxon>
    </lineage>
</organism>
<evidence type="ECO:0000259" key="10">
    <source>
        <dbReference type="PROSITE" id="PS00906"/>
    </source>
</evidence>
<feature type="binding site" evidence="7">
    <location>
        <position position="165"/>
    </location>
    <ligand>
        <name>substrate</name>
    </ligand>
</feature>
<feature type="binding site" evidence="7">
    <location>
        <position position="339"/>
    </location>
    <ligand>
        <name>substrate</name>
    </ligand>
</feature>
<dbReference type="PANTHER" id="PTHR21091">
    <property type="entry name" value="METHYLTETRAHYDROFOLATE:HOMOCYSTEINE METHYLTRANSFERASE RELATED"/>
    <property type="match status" value="1"/>
</dbReference>
<feature type="site" description="Transition state stabilizer" evidence="7">
    <location>
        <position position="90"/>
    </location>
</feature>
<protein>
    <recommendedName>
        <fullName evidence="3 7">Uroporphyrinogen decarboxylase</fullName>
        <shortName evidence="7">UPD</shortName>
        <shortName evidence="7">URO-D</shortName>
        <ecNumber evidence="3 7">4.1.1.37</ecNumber>
    </recommendedName>
</protein>
<dbReference type="PANTHER" id="PTHR21091:SF169">
    <property type="entry name" value="UROPORPHYRINOGEN DECARBOXYLASE"/>
    <property type="match status" value="1"/>
</dbReference>
<evidence type="ECO:0000256" key="2">
    <source>
        <dbReference type="ARBA" id="ARBA00009935"/>
    </source>
</evidence>
<dbReference type="Proteomes" id="UP000887023">
    <property type="component" value="Chromosome"/>
</dbReference>
<dbReference type="PROSITE" id="PS00907">
    <property type="entry name" value="UROD_2"/>
    <property type="match status" value="1"/>
</dbReference>
<comment type="caution">
    <text evidence="7">Lacks conserved residue(s) required for the propagation of feature annotation.</text>
</comment>
<dbReference type="HAMAP" id="MF_00218">
    <property type="entry name" value="URO_D"/>
    <property type="match status" value="1"/>
</dbReference>
<keyword evidence="5 7" id="KW-0456">Lyase</keyword>
<keyword evidence="7" id="KW-0963">Cytoplasm</keyword>
<comment type="similarity">
    <text evidence="2 7 9">Belongs to the uroporphyrinogen decarboxylase family.</text>
</comment>
<dbReference type="CDD" id="cd00717">
    <property type="entry name" value="URO-D"/>
    <property type="match status" value="1"/>
</dbReference>
<feature type="binding site" evidence="7">
    <location>
        <position position="220"/>
    </location>
    <ligand>
        <name>substrate</name>
    </ligand>
</feature>
<evidence type="ECO:0000256" key="4">
    <source>
        <dbReference type="ARBA" id="ARBA00022793"/>
    </source>
</evidence>
<feature type="domain" description="Uroporphyrinogen decarboxylase (URO-D)" evidence="10">
    <location>
        <begin position="36"/>
        <end position="45"/>
    </location>
</feature>
<evidence type="ECO:0000256" key="7">
    <source>
        <dbReference type="HAMAP-Rule" id="MF_00218"/>
    </source>
</evidence>
<evidence type="ECO:0000256" key="8">
    <source>
        <dbReference type="RuleBase" id="RU000554"/>
    </source>
</evidence>
<comment type="catalytic activity">
    <reaction evidence="7 8">
        <text>uroporphyrinogen III + 4 H(+) = coproporphyrinogen III + 4 CO2</text>
        <dbReference type="Rhea" id="RHEA:19865"/>
        <dbReference type="ChEBI" id="CHEBI:15378"/>
        <dbReference type="ChEBI" id="CHEBI:16526"/>
        <dbReference type="ChEBI" id="CHEBI:57308"/>
        <dbReference type="ChEBI" id="CHEBI:57309"/>
        <dbReference type="EC" id="4.1.1.37"/>
    </reaction>
</comment>
<comment type="function">
    <text evidence="7">Catalyzes the decarboxylation of four acetate groups of uroporphyrinogen-III to yield coproporphyrinogen-III.</text>
</comment>
<feature type="domain" description="Uroporphyrinogen decarboxylase (URO-D)" evidence="11">
    <location>
        <begin position="153"/>
        <end position="169"/>
    </location>
</feature>
<accession>A0ABX8SHR9</accession>
<feature type="binding site" evidence="7">
    <location>
        <begin position="41"/>
        <end position="45"/>
    </location>
    <ligand>
        <name>substrate</name>
    </ligand>
</feature>
<comment type="subcellular location">
    <subcellularLocation>
        <location evidence="7">Cytoplasm</location>
    </subcellularLocation>
</comment>
<keyword evidence="4 7" id="KW-0210">Decarboxylase</keyword>
<dbReference type="NCBIfam" id="TIGR01464">
    <property type="entry name" value="hemE"/>
    <property type="match status" value="1"/>
</dbReference>
<evidence type="ECO:0000256" key="1">
    <source>
        <dbReference type="ARBA" id="ARBA00004804"/>
    </source>
</evidence>